<evidence type="ECO:0000313" key="4">
    <source>
        <dbReference type="Proteomes" id="UP000526302"/>
    </source>
</evidence>
<dbReference type="PANTHER" id="PTHR30486:SF15">
    <property type="entry name" value="TYPE II_IV SECRETION SYSTEM ATPASE"/>
    <property type="match status" value="1"/>
</dbReference>
<evidence type="ECO:0000313" key="3">
    <source>
        <dbReference type="EMBL" id="NMA44412.1"/>
    </source>
</evidence>
<dbReference type="CDD" id="cd01130">
    <property type="entry name" value="VirB11-like_ATPase"/>
    <property type="match status" value="1"/>
</dbReference>
<dbReference type="Pfam" id="PF00437">
    <property type="entry name" value="T2SSE"/>
    <property type="match status" value="1"/>
</dbReference>
<reference evidence="3 4" key="1">
    <citation type="journal article" date="2020" name="Biotechnol. Biofuels">
        <title>New insights from the biogas microbiome by comprehensive genome-resolved metagenomics of nearly 1600 species originating from multiple anaerobic digesters.</title>
        <authorList>
            <person name="Campanaro S."/>
            <person name="Treu L."/>
            <person name="Rodriguez-R L.M."/>
            <person name="Kovalovszki A."/>
            <person name="Ziels R.M."/>
            <person name="Maus I."/>
            <person name="Zhu X."/>
            <person name="Kougias P.G."/>
            <person name="Basile A."/>
            <person name="Luo G."/>
            <person name="Schluter A."/>
            <person name="Konstantinidis K.T."/>
            <person name="Angelidaki I."/>
        </authorList>
    </citation>
    <scope>NUCLEOTIDE SEQUENCE [LARGE SCALE GENOMIC DNA]</scope>
    <source>
        <strain evidence="3">AS22ysBPME_79</strain>
    </source>
</reference>
<dbReference type="Proteomes" id="UP000526302">
    <property type="component" value="Unassembled WGS sequence"/>
</dbReference>
<proteinExistence type="inferred from homology"/>
<comment type="caution">
    <text evidence="3">The sequence shown here is derived from an EMBL/GenBank/DDBJ whole genome shotgun (WGS) entry which is preliminary data.</text>
</comment>
<dbReference type="EMBL" id="JAAZKV010000009">
    <property type="protein sequence ID" value="NMA44412.1"/>
    <property type="molecule type" value="Genomic_DNA"/>
</dbReference>
<dbReference type="InterPro" id="IPR001482">
    <property type="entry name" value="T2SS/T4SS_dom"/>
</dbReference>
<sequence>MSFAEIRLKKIFDSPLCEIHEGVSYNFYDVKLAQFSEIEQKFANLLIRLLQRSGSFLEFSSYDLPDGFSDAFKGELITFVESNGLVDRVPSNREFILVLEVLARLVSNISFISNKTDFCEYVLQNAIGLKQLAFFSLDDDLEELMINGPEKIFVFHKKFGMCKLNISLDEKSILVLIKRIAFSSGRPFDSKNPILDTRLPDGSRVNAVLGNLSKFGLSLTVRKFSQVPLTVLDLIENRTISSELAAFLWVMVDGGGNFQKNILIVGGAASGKTTLLNVLSNFSRLHERVVSIEDTLEISLLSRDNWVALESKNSADDEITMDDLLKNSLRMRPDRIIVGEVRGKEALTLFTAMDNGHTGCLGTIHANNSREAVVKLQERPFLVPSTMIPLVDLIIVIQRFYSKELGIKRRVTEISEVSRMDNKVLLGNIYDFDETLDQAKRTEVPSRIMDVLSNQLLVSKIDLKKEIDTRKLILEWMIKKDIRKPNEVLEFIQTYYYRPDKVLQMIKSNK</sequence>
<organism evidence="3 4">
    <name type="scientific">Candidatus Iainarchaeum sp</name>
    <dbReference type="NCBI Taxonomy" id="3101447"/>
    <lineage>
        <taxon>Archaea</taxon>
        <taxon>Candidatus Iainarchaeota</taxon>
        <taxon>Candidatus Iainarchaeia</taxon>
        <taxon>Candidatus Iainarchaeales</taxon>
        <taxon>Candidatus Iainarchaeaceae</taxon>
        <taxon>Candidatus Iainarchaeum</taxon>
    </lineage>
</organism>
<dbReference type="PANTHER" id="PTHR30486">
    <property type="entry name" value="TWITCHING MOTILITY PROTEIN PILT"/>
    <property type="match status" value="1"/>
</dbReference>
<evidence type="ECO:0000256" key="1">
    <source>
        <dbReference type="ARBA" id="ARBA00006611"/>
    </source>
</evidence>
<gene>
    <name evidence="3" type="ORF">GX950_01195</name>
</gene>
<accession>A0A7K4BYZ3</accession>
<dbReference type="SUPFAM" id="SSF52540">
    <property type="entry name" value="P-loop containing nucleoside triphosphate hydrolases"/>
    <property type="match status" value="1"/>
</dbReference>
<comment type="similarity">
    <text evidence="1">Belongs to the GSP E family.</text>
</comment>
<protein>
    <submittedName>
        <fullName evidence="3">CpaF family protein</fullName>
    </submittedName>
</protein>
<name>A0A7K4BYZ3_9ARCH</name>
<dbReference type="InterPro" id="IPR050921">
    <property type="entry name" value="T4SS_GSP_E_ATPase"/>
</dbReference>
<dbReference type="InterPro" id="IPR027417">
    <property type="entry name" value="P-loop_NTPase"/>
</dbReference>
<feature type="domain" description="Bacterial type II secretion system protein E" evidence="2">
    <location>
        <begin position="140"/>
        <end position="378"/>
    </location>
</feature>
<dbReference type="Gene3D" id="3.30.450.380">
    <property type="match status" value="1"/>
</dbReference>
<dbReference type="GO" id="GO:0016887">
    <property type="term" value="F:ATP hydrolysis activity"/>
    <property type="evidence" value="ECO:0007669"/>
    <property type="project" value="InterPro"/>
</dbReference>
<dbReference type="AlphaFoldDB" id="A0A7K4BYZ3"/>
<dbReference type="Gene3D" id="3.40.50.300">
    <property type="entry name" value="P-loop containing nucleotide triphosphate hydrolases"/>
    <property type="match status" value="1"/>
</dbReference>
<evidence type="ECO:0000259" key="2">
    <source>
        <dbReference type="Pfam" id="PF00437"/>
    </source>
</evidence>